<evidence type="ECO:0000313" key="2">
    <source>
        <dbReference type="Proteomes" id="UP000323300"/>
    </source>
</evidence>
<sequence length="54" mass="5932">MLLTFDEQANGKTIVTLRQMHSTKARRDEAIGSAAVEYGAQTLANFARHVQARG</sequence>
<evidence type="ECO:0008006" key="3">
    <source>
        <dbReference type="Google" id="ProtNLM"/>
    </source>
</evidence>
<name>A0A1I3WVD2_9HYPH</name>
<accession>A0A1I3WVD2</accession>
<gene>
    <name evidence="1" type="ORF">SAMN04488498_102520</name>
</gene>
<dbReference type="EMBL" id="FOSL01000002">
    <property type="protein sequence ID" value="SFK11442.1"/>
    <property type="molecule type" value="Genomic_DNA"/>
</dbReference>
<evidence type="ECO:0000313" key="1">
    <source>
        <dbReference type="EMBL" id="SFK11442.1"/>
    </source>
</evidence>
<reference evidence="1 2" key="1">
    <citation type="submission" date="2016-10" db="EMBL/GenBank/DDBJ databases">
        <authorList>
            <person name="Varghese N."/>
            <person name="Submissions S."/>
        </authorList>
    </citation>
    <scope>NUCLEOTIDE SEQUENCE [LARGE SCALE GENOMIC DNA]</scope>
    <source>
        <strain evidence="1 2">DSM 21822</strain>
    </source>
</reference>
<dbReference type="AlphaFoldDB" id="A0A1I3WVD2"/>
<keyword evidence="2" id="KW-1185">Reference proteome</keyword>
<organism evidence="1 2">
    <name type="scientific">Neomesorhizobium albiziae</name>
    <dbReference type="NCBI Taxonomy" id="335020"/>
    <lineage>
        <taxon>Bacteria</taxon>
        <taxon>Pseudomonadati</taxon>
        <taxon>Pseudomonadota</taxon>
        <taxon>Alphaproteobacteria</taxon>
        <taxon>Hyphomicrobiales</taxon>
        <taxon>Phyllobacteriaceae</taxon>
        <taxon>Neomesorhizobium</taxon>
    </lineage>
</organism>
<proteinExistence type="predicted"/>
<protein>
    <recommendedName>
        <fullName evidence="3">Activator of Hsp90 ATPase homolog 1-like protein</fullName>
    </recommendedName>
</protein>
<dbReference type="Proteomes" id="UP000323300">
    <property type="component" value="Unassembled WGS sequence"/>
</dbReference>